<comment type="cofactor">
    <cofactor evidence="7">
        <name>Fe cation</name>
        <dbReference type="ChEBI" id="CHEBI:24875"/>
    </cofactor>
</comment>
<dbReference type="InterPro" id="IPR001501">
    <property type="entry name" value="Ni-dep_hyd_lsu"/>
</dbReference>
<keyword evidence="7" id="KW-0408">Iron</keyword>
<dbReference type="Pfam" id="PF00374">
    <property type="entry name" value="NiFeSe_Hases"/>
    <property type="match status" value="2"/>
</dbReference>
<dbReference type="PANTHER" id="PTHR42958:SF4">
    <property type="entry name" value="HYDROGENASE EXPRESSION_FORMATION PROTEIN HUPK"/>
    <property type="match status" value="1"/>
</dbReference>
<protein>
    <submittedName>
        <fullName evidence="8">Ni,Fe-hydrogenase large subunit</fullName>
    </submittedName>
</protein>
<evidence type="ECO:0000256" key="1">
    <source>
        <dbReference type="ARBA" id="ARBA00001967"/>
    </source>
</evidence>
<comment type="similarity">
    <text evidence="3">Belongs to the [NiFe]/[NiFeSe] hydrogenase large subunit family.</text>
</comment>
<dbReference type="GO" id="GO:0008901">
    <property type="term" value="F:ferredoxin hydrogenase activity"/>
    <property type="evidence" value="ECO:0007669"/>
    <property type="project" value="InterPro"/>
</dbReference>
<evidence type="ECO:0000256" key="5">
    <source>
        <dbReference type="ARBA" id="ARBA00022723"/>
    </source>
</evidence>
<evidence type="ECO:0000256" key="7">
    <source>
        <dbReference type="PIRSR" id="PIRSR601501-1"/>
    </source>
</evidence>
<dbReference type="GO" id="GO:0030313">
    <property type="term" value="C:cell envelope"/>
    <property type="evidence" value="ECO:0007669"/>
    <property type="project" value="UniProtKB-SubCell"/>
</dbReference>
<evidence type="ECO:0000256" key="4">
    <source>
        <dbReference type="ARBA" id="ARBA00022596"/>
    </source>
</evidence>
<dbReference type="PANTHER" id="PTHR42958">
    <property type="entry name" value="HYDROGENASE-2 LARGE CHAIN"/>
    <property type="match status" value="1"/>
</dbReference>
<dbReference type="InterPro" id="IPR050867">
    <property type="entry name" value="NiFe/NiFeSe_hydrgnase_LSU"/>
</dbReference>
<feature type="binding site" evidence="7">
    <location>
        <position position="66"/>
    </location>
    <ligand>
        <name>Ni(2+)</name>
        <dbReference type="ChEBI" id="CHEBI:49786"/>
    </ligand>
</feature>
<evidence type="ECO:0000313" key="8">
    <source>
        <dbReference type="EMBL" id="BAF73672.1"/>
    </source>
</evidence>
<feature type="binding site" evidence="7">
    <location>
        <position position="525"/>
    </location>
    <ligand>
        <name>Mg(2+)</name>
        <dbReference type="ChEBI" id="CHEBI:18420"/>
    </ligand>
</feature>
<dbReference type="EMBL" id="AB290569">
    <property type="protein sequence ID" value="BAF73672.1"/>
    <property type="molecule type" value="Genomic_DNA"/>
</dbReference>
<organism evidence="8">
    <name type="scientific">Hydrogenobacter thermophilus</name>
    <dbReference type="NCBI Taxonomy" id="940"/>
    <lineage>
        <taxon>Bacteria</taxon>
        <taxon>Pseudomonadati</taxon>
        <taxon>Aquificota</taxon>
        <taxon>Aquificia</taxon>
        <taxon>Aquificales</taxon>
        <taxon>Aquificaceae</taxon>
        <taxon>Hydrogenobacter</taxon>
    </lineage>
</organism>
<dbReference type="GO" id="GO:0016151">
    <property type="term" value="F:nickel cation binding"/>
    <property type="evidence" value="ECO:0007669"/>
    <property type="project" value="InterPro"/>
</dbReference>
<evidence type="ECO:0000256" key="3">
    <source>
        <dbReference type="ARBA" id="ARBA00009292"/>
    </source>
</evidence>
<dbReference type="InterPro" id="IPR018194">
    <property type="entry name" value="Ni-dep_hyd_lsu_Ni_BS"/>
</dbReference>
<dbReference type="SUPFAM" id="SSF56762">
    <property type="entry name" value="HydB/Nqo4-like"/>
    <property type="match status" value="1"/>
</dbReference>
<dbReference type="PROSITE" id="PS00507">
    <property type="entry name" value="NI_HGENASE_L_1"/>
    <property type="match status" value="1"/>
</dbReference>
<comment type="cofactor">
    <cofactor evidence="1 7">
        <name>Ni(2+)</name>
        <dbReference type="ChEBI" id="CHEBI:49786"/>
    </cofactor>
</comment>
<feature type="binding site" evidence="7">
    <location>
        <position position="44"/>
    </location>
    <ligand>
        <name>Mg(2+)</name>
        <dbReference type="ChEBI" id="CHEBI:18420"/>
    </ligand>
</feature>
<feature type="binding site" evidence="7">
    <location>
        <position position="66"/>
    </location>
    <ligand>
        <name>Fe cation</name>
        <dbReference type="ChEBI" id="CHEBI:24875"/>
    </ligand>
</feature>
<keyword evidence="6" id="KW-0560">Oxidoreductase</keyword>
<proteinExistence type="inferred from homology"/>
<reference evidence="8" key="1">
    <citation type="journal article" date="2007" name="J. Biosci. Bioeng.">
        <title>Sequencing and reverse transcription-polymerase chain reaction (RT-PCR) analysis of four hydrogenase gene clusters from an obligately autotrophic hydrogen-oxidizing bacterium, Hydrogenobacter thermophilus TK-6.</title>
        <authorList>
            <person name="Ueda Y."/>
            <person name="Yamamoto Y."/>
            <person name="Urasaki T."/>
            <person name="Arai H."/>
            <person name="Ishii M."/>
            <person name="Igarashi Y."/>
        </authorList>
    </citation>
    <scope>NUCLEOTIDE SEQUENCE</scope>
    <source>
        <strain evidence="8">TK-6</strain>
    </source>
</reference>
<evidence type="ECO:0000256" key="2">
    <source>
        <dbReference type="ARBA" id="ARBA00004196"/>
    </source>
</evidence>
<comment type="subcellular location">
    <subcellularLocation>
        <location evidence="2">Cell envelope</location>
    </subcellularLocation>
</comment>
<evidence type="ECO:0000256" key="6">
    <source>
        <dbReference type="ARBA" id="ARBA00023002"/>
    </source>
</evidence>
<feature type="binding site" evidence="7">
    <location>
        <position position="519"/>
    </location>
    <ligand>
        <name>Ni(2+)</name>
        <dbReference type="ChEBI" id="CHEBI:49786"/>
    </ligand>
</feature>
<accession>A7BI65</accession>
<gene>
    <name evidence="8" type="primary">hoxL</name>
</gene>
<keyword evidence="7" id="KW-0460">Magnesium</keyword>
<feature type="binding site" evidence="7">
    <location>
        <position position="522"/>
    </location>
    <ligand>
        <name>Fe cation</name>
        <dbReference type="ChEBI" id="CHEBI:24875"/>
    </ligand>
</feature>
<feature type="binding site" evidence="7">
    <location>
        <position position="63"/>
    </location>
    <ligand>
        <name>Ni(2+)</name>
        <dbReference type="ChEBI" id="CHEBI:49786"/>
    </ligand>
</feature>
<dbReference type="AlphaFoldDB" id="A7BI65"/>
<dbReference type="InterPro" id="IPR029014">
    <property type="entry name" value="NiFe-Hase_large"/>
</dbReference>
<name>A7BI65_HYDTH</name>
<keyword evidence="5 7" id="KW-0479">Metal-binding</keyword>
<keyword evidence="4 7" id="KW-0533">Nickel</keyword>
<dbReference type="OMA" id="EAVMFRG"/>
<feature type="binding site" evidence="7">
    <location>
        <position position="471"/>
    </location>
    <ligand>
        <name>Mg(2+)</name>
        <dbReference type="ChEBI" id="CHEBI:18420"/>
    </ligand>
</feature>
<dbReference type="Gene3D" id="1.10.645.10">
    <property type="entry name" value="Cytochrome-c3 Hydrogenase, chain B"/>
    <property type="match status" value="1"/>
</dbReference>
<sequence>MATKQHLVIDPLARLEGDVRADVFVEDGHVADVQVEAVMFRGFEIILRGKDPLAGLIVTPRVCGICGGSHLYKACQALDTAWRTEVPPNAWHIRNIAQACETLQSVPRWYYAIFAIDFVNKNYAKSKLYDEVVRRWAPFVGTSYKIGLEVSALPVKVYAMFGGQWPHSSFMVPGGVMCAPQLDHITRAYALLERYRTEWLEKVWLGCSVDRWLENKTWDDVLKWLDENESHRNSDCGLFIRFCLENGLDKYGAGVNAFLACGTYIDPEFYPVSTIEGRNQALQSPSGVVYNGKYYIFDQMNVREDITHSYFEGSSMLHPWEGETVPLDPEVAKKQGKYSWAKSPRYLIDGKPVPLEAGPLARQVVAGYEEAKSACSASGCIEHAIDPLFKNIVSKIGPSVMVRVLARMHEAVKYYKWVKTWLAKVNFDDDRFYKKPKELPEGKGYGGTEAARGALQDWIVIENGKIKNYQIVTPTAWNIGPRDSKGQMGPIEKAIVGAPIKNPEDPIEVAHVARSFDSCLVCTVHVYDRKRGKELARYKLGTFK</sequence>